<feature type="domain" description="PLD phosphodiesterase" evidence="6">
    <location>
        <begin position="391"/>
        <end position="418"/>
    </location>
</feature>
<gene>
    <name evidence="7" type="ORF">SAMN05216207_1001217</name>
</gene>
<evidence type="ECO:0000256" key="3">
    <source>
        <dbReference type="ARBA" id="ARBA00022801"/>
    </source>
</evidence>
<dbReference type="AlphaFoldDB" id="A0A1I4S2Z0"/>
<keyword evidence="2" id="KW-0677">Repeat</keyword>
<keyword evidence="4" id="KW-0443">Lipid metabolism</keyword>
<evidence type="ECO:0000313" key="8">
    <source>
        <dbReference type="Proteomes" id="UP000199614"/>
    </source>
</evidence>
<dbReference type="STRING" id="260086.SAMN05216207_1001217"/>
<evidence type="ECO:0000256" key="1">
    <source>
        <dbReference type="ARBA" id="ARBA00000798"/>
    </source>
</evidence>
<dbReference type="PANTHER" id="PTHR18896">
    <property type="entry name" value="PHOSPHOLIPASE D"/>
    <property type="match status" value="1"/>
</dbReference>
<evidence type="ECO:0000256" key="5">
    <source>
        <dbReference type="SAM" id="MobiDB-lite"/>
    </source>
</evidence>
<reference evidence="7 8" key="1">
    <citation type="submission" date="2016-10" db="EMBL/GenBank/DDBJ databases">
        <authorList>
            <person name="de Groot N.N."/>
        </authorList>
    </citation>
    <scope>NUCLEOTIDE SEQUENCE [LARGE SCALE GENOMIC DNA]</scope>
    <source>
        <strain evidence="7 8">CGMCC 4.1877</strain>
    </source>
</reference>
<protein>
    <submittedName>
        <fullName evidence="7">Phosphatidylserine/phosphatidylglycerophosphate/cardiolipin synthase</fullName>
    </submittedName>
</protein>
<keyword evidence="8" id="KW-1185">Reference proteome</keyword>
<dbReference type="SUPFAM" id="SSF56024">
    <property type="entry name" value="Phospholipase D/nuclease"/>
    <property type="match status" value="2"/>
</dbReference>
<dbReference type="Gene3D" id="3.30.870.10">
    <property type="entry name" value="Endonuclease Chain A"/>
    <property type="match status" value="2"/>
</dbReference>
<keyword evidence="3" id="KW-0378">Hydrolase</keyword>
<dbReference type="PROSITE" id="PS50035">
    <property type="entry name" value="PLD"/>
    <property type="match status" value="1"/>
</dbReference>
<organism evidence="7 8">
    <name type="scientific">Pseudonocardia ammonioxydans</name>
    <dbReference type="NCBI Taxonomy" id="260086"/>
    <lineage>
        <taxon>Bacteria</taxon>
        <taxon>Bacillati</taxon>
        <taxon>Actinomycetota</taxon>
        <taxon>Actinomycetes</taxon>
        <taxon>Pseudonocardiales</taxon>
        <taxon>Pseudonocardiaceae</taxon>
        <taxon>Pseudonocardia</taxon>
    </lineage>
</organism>
<dbReference type="InterPro" id="IPR001736">
    <property type="entry name" value="PLipase_D/transphosphatidylase"/>
</dbReference>
<evidence type="ECO:0000259" key="6">
    <source>
        <dbReference type="PROSITE" id="PS50035"/>
    </source>
</evidence>
<dbReference type="SMART" id="SM00155">
    <property type="entry name" value="PLDc"/>
    <property type="match status" value="2"/>
</dbReference>
<dbReference type="Proteomes" id="UP000199614">
    <property type="component" value="Unassembled WGS sequence"/>
</dbReference>
<dbReference type="OrthoDB" id="8828485at2"/>
<evidence type="ECO:0000256" key="2">
    <source>
        <dbReference type="ARBA" id="ARBA00022737"/>
    </source>
</evidence>
<feature type="region of interest" description="Disordered" evidence="5">
    <location>
        <begin position="505"/>
        <end position="543"/>
    </location>
</feature>
<dbReference type="GO" id="GO:0004630">
    <property type="term" value="F:phospholipase D activity"/>
    <property type="evidence" value="ECO:0007669"/>
    <property type="project" value="UniProtKB-EC"/>
</dbReference>
<dbReference type="Pfam" id="PF13091">
    <property type="entry name" value="PLDc_2"/>
    <property type="match status" value="1"/>
</dbReference>
<comment type="catalytic activity">
    <reaction evidence="1">
        <text>a 1,2-diacyl-sn-glycero-3-phosphocholine + H2O = a 1,2-diacyl-sn-glycero-3-phosphate + choline + H(+)</text>
        <dbReference type="Rhea" id="RHEA:14445"/>
        <dbReference type="ChEBI" id="CHEBI:15354"/>
        <dbReference type="ChEBI" id="CHEBI:15377"/>
        <dbReference type="ChEBI" id="CHEBI:15378"/>
        <dbReference type="ChEBI" id="CHEBI:57643"/>
        <dbReference type="ChEBI" id="CHEBI:58608"/>
        <dbReference type="EC" id="3.1.4.4"/>
    </reaction>
</comment>
<dbReference type="GO" id="GO:0009395">
    <property type="term" value="P:phospholipid catabolic process"/>
    <property type="evidence" value="ECO:0007669"/>
    <property type="project" value="TreeGrafter"/>
</dbReference>
<sequence length="543" mass="59737">MSGADLDDLVARYLVPGTPQCPTYRDDTEWHPIVDGVEYFAELRALFDRAGPGDTVLITGLNLEPGMDLTGAEPGTDGYESLADRLARLAESGVDVRVLLTAAVFSGSVPGVAIGPFRANAFAVRELRRRPALHGRVLLDWSGSGIGCHHQKVVLAHVGGELTAFVGGLDLSSDRYDAEPHDRLSVGTERWGWHDGAVRLRGPAAARVWELYRGRWAETVTLPPRRFMVTPVTWAEMNPGPFPPALAPAPPAPPRPAPGTAVQVLRSLRPWKIDHFGTLYRRHWTVLPRYGVQEVFHALAAAIRAARHYIYLEDQYFYEVPGGRRAFRLYGLLREAAARGVRIVLVCSGRKDPVEAGVNKLRRKVTGDVQRDVIDKLAPADRGNVIMHRIEDLTVHTKLMLVDDVFAAVGSANFFSRSMRGTDTELNTALVTSGDTVRDLRVRLWAEHLRTELTDELRPYLEDLDLAIGMWRPQWLPPDAPAGTWRVPGYPAGFAPAERVLVPVGPWPEPSPKPLQRAARGAARGAARVAESGKRAGRRLGSS</sequence>
<dbReference type="PANTHER" id="PTHR18896:SF76">
    <property type="entry name" value="PHOSPHOLIPASE"/>
    <property type="match status" value="1"/>
</dbReference>
<evidence type="ECO:0000313" key="7">
    <source>
        <dbReference type="EMBL" id="SFM58876.1"/>
    </source>
</evidence>
<dbReference type="InterPro" id="IPR025202">
    <property type="entry name" value="PLD-like_dom"/>
</dbReference>
<dbReference type="RefSeq" id="WP_093335782.1">
    <property type="nucleotide sequence ID" value="NZ_FOUY01000001.1"/>
</dbReference>
<dbReference type="EMBL" id="FOUY01000001">
    <property type="protein sequence ID" value="SFM58876.1"/>
    <property type="molecule type" value="Genomic_DNA"/>
</dbReference>
<proteinExistence type="predicted"/>
<name>A0A1I4S2Z0_PSUAM</name>
<feature type="compositionally biased region" description="Low complexity" evidence="5">
    <location>
        <begin position="517"/>
        <end position="528"/>
    </location>
</feature>
<accession>A0A1I4S2Z0</accession>
<dbReference type="InterPro" id="IPR015679">
    <property type="entry name" value="PLipase_D_fam"/>
</dbReference>
<evidence type="ECO:0000256" key="4">
    <source>
        <dbReference type="ARBA" id="ARBA00023098"/>
    </source>
</evidence>